<dbReference type="Gene3D" id="2.60.120.260">
    <property type="entry name" value="Galactose-binding domain-like"/>
    <property type="match status" value="2"/>
</dbReference>
<gene>
    <name evidence="4" type="ORF">DFH08DRAFT_1051524</name>
</gene>
<dbReference type="InterPro" id="IPR008979">
    <property type="entry name" value="Galactose-bd-like_sf"/>
</dbReference>
<protein>
    <submittedName>
        <fullName evidence="4">Beta-galactosidase, domain 2-domain-containing protein</fullName>
    </submittedName>
</protein>
<dbReference type="Gene3D" id="2.60.390.10">
    <property type="entry name" value="Beta-galactosidase, domain 3"/>
    <property type="match status" value="1"/>
</dbReference>
<evidence type="ECO:0000259" key="3">
    <source>
        <dbReference type="SMART" id="SM01029"/>
    </source>
</evidence>
<evidence type="ECO:0000256" key="1">
    <source>
        <dbReference type="ARBA" id="ARBA00022801"/>
    </source>
</evidence>
<dbReference type="Pfam" id="PF13363">
    <property type="entry name" value="BetaGal_dom3"/>
    <property type="match status" value="1"/>
</dbReference>
<dbReference type="AlphaFoldDB" id="A0AAD6Z4M3"/>
<dbReference type="InterPro" id="IPR036833">
    <property type="entry name" value="BetaGal_dom3_sf"/>
</dbReference>
<dbReference type="InterPro" id="IPR018954">
    <property type="entry name" value="Betagal_dom2"/>
</dbReference>
<dbReference type="Gene3D" id="2.102.20.10">
    <property type="entry name" value="Beta-galactosidase, domain 2"/>
    <property type="match status" value="1"/>
</dbReference>
<keyword evidence="5" id="KW-1185">Reference proteome</keyword>
<keyword evidence="1" id="KW-0378">Hydrolase</keyword>
<proteinExistence type="predicted"/>
<dbReference type="InterPro" id="IPR025300">
    <property type="entry name" value="BetaGal_jelly_roll_dom"/>
</dbReference>
<sequence>MTDRTPFSTAVAMAPNISAAVLRNPETQAGFNIARQSDMKATTTVDFKLNIATKTTRNLTVPVFGDAIRLVGVQSKIIVLDFRFGNNTLVYSTVEVLSHSVSILGLWLPDGEFGEFSILGGSKKREVISGTGDGFHQVGNNLVLSYKQQKTQSVLQFDNVCVLLLPRSLAYTFWAPTLTNVPIVTPKTVVFVNGPYLIQSLGLNGLLVVVTGDIANTATLEVFAPVTYTSLQWNGKTLATHKTSYGSLKAPLPKPGLDATTLQKSLTLSGWKVSIALPEADTEYDDSKWVVAHHLTTPNPTQPHPSGANLTIQGGTASGWSAWVNSDYLAASLVFGENILTVVIIDHSGHEQRDMALNPRGILGATLLSMSNMTFMKWTIAGNAGDESNIDPIQGVIAEGGFHAERLGWHLPGFDDSLWVALLPSDGVDNGTIAFFRTTSRLDVLIGYDVSLAFILSSLPGSVLRAQLYVNGYQYGKFVPQIGDQIAFPVPPGILNVHRENTIGLSLCQTAEGVQVDVQWHVLGVYESAWDPGFDASALQPGSIATHWSGTFTRCVFLGIGSAIPQPEIPEVSLGACKVCHRAVDYIQRAFDFNVVMTYNQGKIPDHPYLRAKSITKNIPS</sequence>
<accession>A0AAD6Z4M3</accession>
<evidence type="ECO:0000256" key="2">
    <source>
        <dbReference type="ARBA" id="ARBA00023295"/>
    </source>
</evidence>
<dbReference type="Proteomes" id="UP001218218">
    <property type="component" value="Unassembled WGS sequence"/>
</dbReference>
<evidence type="ECO:0000313" key="4">
    <source>
        <dbReference type="EMBL" id="KAJ7307659.1"/>
    </source>
</evidence>
<dbReference type="SUPFAM" id="SSF51011">
    <property type="entry name" value="Glycosyl hydrolase domain"/>
    <property type="match status" value="1"/>
</dbReference>
<keyword evidence="2" id="KW-0326">Glycosidase</keyword>
<dbReference type="GO" id="GO:0004565">
    <property type="term" value="F:beta-galactosidase activity"/>
    <property type="evidence" value="ECO:0007669"/>
    <property type="project" value="UniProtKB-ARBA"/>
</dbReference>
<dbReference type="SUPFAM" id="SSF49785">
    <property type="entry name" value="Galactose-binding domain-like"/>
    <property type="match status" value="2"/>
</dbReference>
<reference evidence="4" key="1">
    <citation type="submission" date="2023-03" db="EMBL/GenBank/DDBJ databases">
        <title>Massive genome expansion in bonnet fungi (Mycena s.s.) driven by repeated elements and novel gene families across ecological guilds.</title>
        <authorList>
            <consortium name="Lawrence Berkeley National Laboratory"/>
            <person name="Harder C.B."/>
            <person name="Miyauchi S."/>
            <person name="Viragh M."/>
            <person name="Kuo A."/>
            <person name="Thoen E."/>
            <person name="Andreopoulos B."/>
            <person name="Lu D."/>
            <person name="Skrede I."/>
            <person name="Drula E."/>
            <person name="Henrissat B."/>
            <person name="Morin E."/>
            <person name="Kohler A."/>
            <person name="Barry K."/>
            <person name="LaButti K."/>
            <person name="Morin E."/>
            <person name="Salamov A."/>
            <person name="Lipzen A."/>
            <person name="Mereny Z."/>
            <person name="Hegedus B."/>
            <person name="Baldrian P."/>
            <person name="Stursova M."/>
            <person name="Weitz H."/>
            <person name="Taylor A."/>
            <person name="Grigoriev I.V."/>
            <person name="Nagy L.G."/>
            <person name="Martin F."/>
            <person name="Kauserud H."/>
        </authorList>
    </citation>
    <scope>NUCLEOTIDE SEQUENCE</scope>
    <source>
        <strain evidence="4">CBHHK002</strain>
    </source>
</reference>
<evidence type="ECO:0000313" key="5">
    <source>
        <dbReference type="Proteomes" id="UP001218218"/>
    </source>
</evidence>
<dbReference type="EMBL" id="JARIHO010000088">
    <property type="protein sequence ID" value="KAJ7307659.1"/>
    <property type="molecule type" value="Genomic_DNA"/>
</dbReference>
<comment type="caution">
    <text evidence="4">The sequence shown here is derived from an EMBL/GenBank/DDBJ whole genome shotgun (WGS) entry which is preliminary data.</text>
</comment>
<organism evidence="4 5">
    <name type="scientific">Mycena albidolilacea</name>
    <dbReference type="NCBI Taxonomy" id="1033008"/>
    <lineage>
        <taxon>Eukaryota</taxon>
        <taxon>Fungi</taxon>
        <taxon>Dikarya</taxon>
        <taxon>Basidiomycota</taxon>
        <taxon>Agaricomycotina</taxon>
        <taxon>Agaricomycetes</taxon>
        <taxon>Agaricomycetidae</taxon>
        <taxon>Agaricales</taxon>
        <taxon>Marasmiineae</taxon>
        <taxon>Mycenaceae</taxon>
        <taxon>Mycena</taxon>
    </lineage>
</organism>
<dbReference type="SUPFAM" id="SSF117100">
    <property type="entry name" value="Beta-galactosidase LacA, domain 3"/>
    <property type="match status" value="1"/>
</dbReference>
<dbReference type="Pfam" id="PF10435">
    <property type="entry name" value="BetaGal_dom2"/>
    <property type="match status" value="1"/>
</dbReference>
<dbReference type="InterPro" id="IPR025972">
    <property type="entry name" value="BetaGal_dom3"/>
</dbReference>
<dbReference type="Pfam" id="PF13364">
    <property type="entry name" value="BetaGal_ABD2"/>
    <property type="match status" value="1"/>
</dbReference>
<dbReference type="InterPro" id="IPR037110">
    <property type="entry name" value="Betagal_dom2_sf"/>
</dbReference>
<feature type="domain" description="Beta-galactosidase" evidence="3">
    <location>
        <begin position="1"/>
        <end position="173"/>
    </location>
</feature>
<name>A0AAD6Z4M3_9AGAR</name>
<dbReference type="SMART" id="SM01029">
    <property type="entry name" value="BetaGal_dom2"/>
    <property type="match status" value="1"/>
</dbReference>